<comment type="similarity">
    <text evidence="1">Belongs to the 4-hydroxybenzoyl-CoA thioesterase family.</text>
</comment>
<protein>
    <submittedName>
        <fullName evidence="3">Acyl-CoA thioesterase</fullName>
    </submittedName>
</protein>
<dbReference type="Pfam" id="PF13279">
    <property type="entry name" value="4HBT_2"/>
    <property type="match status" value="1"/>
</dbReference>
<name>A0A939DHQ3_9GAMM</name>
<dbReference type="SUPFAM" id="SSF54637">
    <property type="entry name" value="Thioesterase/thiol ester dehydrase-isomerase"/>
    <property type="match status" value="1"/>
</dbReference>
<keyword evidence="4" id="KW-1185">Reference proteome</keyword>
<dbReference type="InterPro" id="IPR050563">
    <property type="entry name" value="4-hydroxybenzoyl-CoA_TE"/>
</dbReference>
<accession>A0A939DHQ3</accession>
<dbReference type="Gene3D" id="3.10.129.10">
    <property type="entry name" value="Hotdog Thioesterase"/>
    <property type="match status" value="1"/>
</dbReference>
<sequence>MSARSSRPLIPRFSPRSAASACPCGCARCPSCRSATTVARESGAAAERAAPTAYSETVAVRYSDTDAQGHLYFANYMVYADEVGGHYMEALGLSAMNPQQAPCFIFTVNINCDFVGECVAGDRVRVSVGYTRLGNASAEMAFYLASEATGEALASGSLTQVFVDKQTRRAGGMPPGYREAIIARQPELAD</sequence>
<organism evidence="3 4">
    <name type="scientific">Parahaliea mediterranea</name>
    <dbReference type="NCBI Taxonomy" id="651086"/>
    <lineage>
        <taxon>Bacteria</taxon>
        <taxon>Pseudomonadati</taxon>
        <taxon>Pseudomonadota</taxon>
        <taxon>Gammaproteobacteria</taxon>
        <taxon>Cellvibrionales</taxon>
        <taxon>Halieaceae</taxon>
        <taxon>Parahaliea</taxon>
    </lineage>
</organism>
<dbReference type="Proteomes" id="UP000664303">
    <property type="component" value="Unassembled WGS sequence"/>
</dbReference>
<dbReference type="CDD" id="cd00586">
    <property type="entry name" value="4HBT"/>
    <property type="match status" value="1"/>
</dbReference>
<dbReference type="InterPro" id="IPR029069">
    <property type="entry name" value="HotDog_dom_sf"/>
</dbReference>
<comment type="caution">
    <text evidence="3">The sequence shown here is derived from an EMBL/GenBank/DDBJ whole genome shotgun (WGS) entry which is preliminary data.</text>
</comment>
<gene>
    <name evidence="3" type="ORF">JYP50_17390</name>
</gene>
<dbReference type="AlphaFoldDB" id="A0A939DHQ3"/>
<dbReference type="GO" id="GO:0047617">
    <property type="term" value="F:fatty acyl-CoA hydrolase activity"/>
    <property type="evidence" value="ECO:0007669"/>
    <property type="project" value="TreeGrafter"/>
</dbReference>
<dbReference type="PANTHER" id="PTHR31793">
    <property type="entry name" value="4-HYDROXYBENZOYL-COA THIOESTERASE FAMILY MEMBER"/>
    <property type="match status" value="1"/>
</dbReference>
<evidence type="ECO:0000256" key="1">
    <source>
        <dbReference type="ARBA" id="ARBA00005953"/>
    </source>
</evidence>
<evidence type="ECO:0000256" key="2">
    <source>
        <dbReference type="ARBA" id="ARBA00022801"/>
    </source>
</evidence>
<reference evidence="3" key="1">
    <citation type="submission" date="2021-02" db="EMBL/GenBank/DDBJ databases">
        <title>PHA producing bacteria isolated from coastal sediment in Guangdong, Shenzhen.</title>
        <authorList>
            <person name="Zheng W."/>
            <person name="Yu S."/>
            <person name="Huang Y."/>
        </authorList>
    </citation>
    <scope>NUCLEOTIDE SEQUENCE</scope>
    <source>
        <strain evidence="3">TN14-10</strain>
    </source>
</reference>
<evidence type="ECO:0000313" key="3">
    <source>
        <dbReference type="EMBL" id="MBN7798381.1"/>
    </source>
</evidence>
<keyword evidence="2" id="KW-0378">Hydrolase</keyword>
<proteinExistence type="inferred from homology"/>
<dbReference type="PANTHER" id="PTHR31793:SF27">
    <property type="entry name" value="NOVEL THIOESTERASE SUPERFAMILY DOMAIN AND SAPOSIN A-TYPE DOMAIN CONTAINING PROTEIN (0610012H03RIK)"/>
    <property type="match status" value="1"/>
</dbReference>
<dbReference type="EMBL" id="JAFKCZ010000014">
    <property type="protein sequence ID" value="MBN7798381.1"/>
    <property type="molecule type" value="Genomic_DNA"/>
</dbReference>
<evidence type="ECO:0000313" key="4">
    <source>
        <dbReference type="Proteomes" id="UP000664303"/>
    </source>
</evidence>